<dbReference type="PANTHER" id="PTHR11019:SF199">
    <property type="entry name" value="HTH-TYPE TRANSCRIPTIONAL REGULATOR NIMR"/>
    <property type="match status" value="1"/>
</dbReference>
<dbReference type="GO" id="GO:0043565">
    <property type="term" value="F:sequence-specific DNA binding"/>
    <property type="evidence" value="ECO:0007669"/>
    <property type="project" value="InterPro"/>
</dbReference>
<dbReference type="InterPro" id="IPR003313">
    <property type="entry name" value="AraC-bd"/>
</dbReference>
<dbReference type="InterPro" id="IPR009057">
    <property type="entry name" value="Homeodomain-like_sf"/>
</dbReference>
<dbReference type="Pfam" id="PF12833">
    <property type="entry name" value="HTH_18"/>
    <property type="match status" value="1"/>
</dbReference>
<evidence type="ECO:0000256" key="3">
    <source>
        <dbReference type="ARBA" id="ARBA00023163"/>
    </source>
</evidence>
<proteinExistence type="predicted"/>
<dbReference type="InterPro" id="IPR014710">
    <property type="entry name" value="RmlC-like_jellyroll"/>
</dbReference>
<dbReference type="PROSITE" id="PS01124">
    <property type="entry name" value="HTH_ARAC_FAMILY_2"/>
    <property type="match status" value="1"/>
</dbReference>
<dbReference type="SMART" id="SM00342">
    <property type="entry name" value="HTH_ARAC"/>
    <property type="match status" value="1"/>
</dbReference>
<evidence type="ECO:0000313" key="5">
    <source>
        <dbReference type="EMBL" id="OQP40727.1"/>
    </source>
</evidence>
<dbReference type="Gene3D" id="1.10.10.60">
    <property type="entry name" value="Homeodomain-like"/>
    <property type="match status" value="2"/>
</dbReference>
<dbReference type="GO" id="GO:0003700">
    <property type="term" value="F:DNA-binding transcription factor activity"/>
    <property type="evidence" value="ECO:0007669"/>
    <property type="project" value="InterPro"/>
</dbReference>
<dbReference type="Proteomes" id="UP000192610">
    <property type="component" value="Unassembled WGS sequence"/>
</dbReference>
<evidence type="ECO:0000259" key="4">
    <source>
        <dbReference type="PROSITE" id="PS01124"/>
    </source>
</evidence>
<protein>
    <submittedName>
        <fullName evidence="5">AraC family transcriptional regulator</fullName>
    </submittedName>
</protein>
<dbReference type="SUPFAM" id="SSF51182">
    <property type="entry name" value="RmlC-like cupins"/>
    <property type="match status" value="1"/>
</dbReference>
<dbReference type="InterPro" id="IPR018060">
    <property type="entry name" value="HTH_AraC"/>
</dbReference>
<dbReference type="AlphaFoldDB" id="A0A1V9E3L9"/>
<comment type="caution">
    <text evidence="5">The sequence shown here is derived from an EMBL/GenBank/DDBJ whole genome shotgun (WGS) entry which is preliminary data.</text>
</comment>
<dbReference type="OrthoDB" id="1266582at2"/>
<sequence>MGHITASLPEIDLLPDSIFVMYEKCEKRLPFHTHSKGQLSYVEGGLAYIQVAERTYLIPARHYFWMPAGVRHNLTAADSATHLRSIFFNTRDDHKNEFYNKIGIYPINELLLQMFIHSQKWAGHVMENDEKYLFLKVIKNILPEISTRVLPMALPHTENTRMLEIIKYMEDNLSEQHSIATISKKFNFSARSLSRFFKTTLDMSFLQYLKLLRMAKAFELIVKNNHSLEDIAYQTGYQSLSSFSSTFYQVTSFRPSDFINVKNVFK</sequence>
<keyword evidence="1" id="KW-0805">Transcription regulation</keyword>
<dbReference type="InterPro" id="IPR011051">
    <property type="entry name" value="RmlC_Cupin_sf"/>
</dbReference>
<dbReference type="Pfam" id="PF02311">
    <property type="entry name" value="AraC_binding"/>
    <property type="match status" value="1"/>
</dbReference>
<dbReference type="PANTHER" id="PTHR11019">
    <property type="entry name" value="HTH-TYPE TRANSCRIPTIONAL REGULATOR NIMR"/>
    <property type="match status" value="1"/>
</dbReference>
<reference evidence="6" key="1">
    <citation type="submission" date="2016-04" db="EMBL/GenBank/DDBJ databases">
        <authorList>
            <person name="Chen L."/>
            <person name="Zhuang W."/>
            <person name="Wang G."/>
        </authorList>
    </citation>
    <scope>NUCLEOTIDE SEQUENCE [LARGE SCALE GENOMIC DNA]</scope>
    <source>
        <strain evidence="6">17621</strain>
    </source>
</reference>
<dbReference type="EMBL" id="LVXG01000067">
    <property type="protein sequence ID" value="OQP40727.1"/>
    <property type="molecule type" value="Genomic_DNA"/>
</dbReference>
<evidence type="ECO:0000256" key="2">
    <source>
        <dbReference type="ARBA" id="ARBA00023125"/>
    </source>
</evidence>
<feature type="domain" description="HTH araC/xylS-type" evidence="4">
    <location>
        <begin position="163"/>
        <end position="261"/>
    </location>
</feature>
<dbReference type="Gene3D" id="2.60.120.10">
    <property type="entry name" value="Jelly Rolls"/>
    <property type="match status" value="1"/>
</dbReference>
<dbReference type="STRING" id="354355.SAMN05660816_04260"/>
<keyword evidence="2" id="KW-0238">DNA-binding</keyword>
<keyword evidence="3" id="KW-0804">Transcription</keyword>
<keyword evidence="6" id="KW-1185">Reference proteome</keyword>
<accession>A0A1V9E3L9</accession>
<evidence type="ECO:0000256" key="1">
    <source>
        <dbReference type="ARBA" id="ARBA00023015"/>
    </source>
</evidence>
<organism evidence="5 6">
    <name type="scientific">Niastella yeongjuensis</name>
    <dbReference type="NCBI Taxonomy" id="354355"/>
    <lineage>
        <taxon>Bacteria</taxon>
        <taxon>Pseudomonadati</taxon>
        <taxon>Bacteroidota</taxon>
        <taxon>Chitinophagia</taxon>
        <taxon>Chitinophagales</taxon>
        <taxon>Chitinophagaceae</taxon>
        <taxon>Niastella</taxon>
    </lineage>
</organism>
<gene>
    <name evidence="5" type="ORF">A4H97_13985</name>
</gene>
<dbReference type="SUPFAM" id="SSF46689">
    <property type="entry name" value="Homeodomain-like"/>
    <property type="match status" value="2"/>
</dbReference>
<evidence type="ECO:0000313" key="6">
    <source>
        <dbReference type="Proteomes" id="UP000192610"/>
    </source>
</evidence>
<dbReference type="RefSeq" id="WP_081203700.1">
    <property type="nucleotide sequence ID" value="NZ_FOCZ01000007.1"/>
</dbReference>
<name>A0A1V9E3L9_9BACT</name>